<evidence type="ECO:0000256" key="1">
    <source>
        <dbReference type="SAM" id="SignalP"/>
    </source>
</evidence>
<name>A0A8H3W0B7_9PEZI</name>
<feature type="signal peptide" evidence="1">
    <location>
        <begin position="1"/>
        <end position="22"/>
    </location>
</feature>
<feature type="chain" id="PRO_5034604410" evidence="1">
    <location>
        <begin position="23"/>
        <end position="64"/>
    </location>
</feature>
<evidence type="ECO:0000313" key="3">
    <source>
        <dbReference type="Proteomes" id="UP000434172"/>
    </source>
</evidence>
<dbReference type="OrthoDB" id="4791085at2759"/>
<dbReference type="EMBL" id="WOWK01000104">
    <property type="protein sequence ID" value="KAF0318778.1"/>
    <property type="molecule type" value="Genomic_DNA"/>
</dbReference>
<sequence length="64" mass="6864">MQFSTILIALFAGIAVARPADAPPPPDTRCNLCRQDCFFGKGSNAVFEKCLNTCNKDLGCTLTP</sequence>
<protein>
    <submittedName>
        <fullName evidence="2">Uncharacterized protein</fullName>
    </submittedName>
</protein>
<reference evidence="2 3" key="1">
    <citation type="submission" date="2019-12" db="EMBL/GenBank/DDBJ databases">
        <title>A genome sequence resource for the geographically widespread anthracnose pathogen Colletotrichum asianum.</title>
        <authorList>
            <person name="Meng Y."/>
        </authorList>
    </citation>
    <scope>NUCLEOTIDE SEQUENCE [LARGE SCALE GENOMIC DNA]</scope>
    <source>
        <strain evidence="2 3">ICMP 18580</strain>
    </source>
</reference>
<organism evidence="2 3">
    <name type="scientific">Colletotrichum asianum</name>
    <dbReference type="NCBI Taxonomy" id="702518"/>
    <lineage>
        <taxon>Eukaryota</taxon>
        <taxon>Fungi</taxon>
        <taxon>Dikarya</taxon>
        <taxon>Ascomycota</taxon>
        <taxon>Pezizomycotina</taxon>
        <taxon>Sordariomycetes</taxon>
        <taxon>Hypocreomycetidae</taxon>
        <taxon>Glomerellales</taxon>
        <taxon>Glomerellaceae</taxon>
        <taxon>Colletotrichum</taxon>
        <taxon>Colletotrichum gloeosporioides species complex</taxon>
    </lineage>
</organism>
<keyword evidence="1" id="KW-0732">Signal</keyword>
<accession>A0A8H3W0B7</accession>
<dbReference type="Proteomes" id="UP000434172">
    <property type="component" value="Unassembled WGS sequence"/>
</dbReference>
<gene>
    <name evidence="2" type="ORF">GQ607_013910</name>
</gene>
<keyword evidence="3" id="KW-1185">Reference proteome</keyword>
<evidence type="ECO:0000313" key="2">
    <source>
        <dbReference type="EMBL" id="KAF0318778.1"/>
    </source>
</evidence>
<proteinExistence type="predicted"/>
<dbReference type="AlphaFoldDB" id="A0A8H3W0B7"/>
<comment type="caution">
    <text evidence="2">The sequence shown here is derived from an EMBL/GenBank/DDBJ whole genome shotgun (WGS) entry which is preliminary data.</text>
</comment>